<comment type="caution">
    <text evidence="2">The sequence shown here is derived from an EMBL/GenBank/DDBJ whole genome shotgun (WGS) entry which is preliminary data.</text>
</comment>
<feature type="region of interest" description="Disordered" evidence="1">
    <location>
        <begin position="1"/>
        <end position="59"/>
    </location>
</feature>
<evidence type="ECO:0000313" key="3">
    <source>
        <dbReference type="Proteomes" id="UP001268819"/>
    </source>
</evidence>
<proteinExistence type="predicted"/>
<dbReference type="EMBL" id="JAVDSG010000001">
    <property type="protein sequence ID" value="MDR6592529.1"/>
    <property type="molecule type" value="Genomic_DNA"/>
</dbReference>
<protein>
    <submittedName>
        <fullName evidence="2">Uncharacterized protein</fullName>
    </submittedName>
</protein>
<gene>
    <name evidence="2" type="ORF">J2S66_000913</name>
</gene>
<name>A0ABU1PRI9_9PSEU</name>
<dbReference type="Proteomes" id="UP001268819">
    <property type="component" value="Unassembled WGS sequence"/>
</dbReference>
<sequence>MDLEDSGKHARFMIRDRDGKYPRTVRRRPRRRRHPGRPQRSPHPAHERDHGALDPQLPP</sequence>
<accession>A0ABU1PRI9</accession>
<feature type="compositionally biased region" description="Basic residues" evidence="1">
    <location>
        <begin position="23"/>
        <end position="37"/>
    </location>
</feature>
<feature type="compositionally biased region" description="Basic and acidic residues" evidence="1">
    <location>
        <begin position="1"/>
        <end position="21"/>
    </location>
</feature>
<keyword evidence="3" id="KW-1185">Reference proteome</keyword>
<evidence type="ECO:0000256" key="1">
    <source>
        <dbReference type="SAM" id="MobiDB-lite"/>
    </source>
</evidence>
<organism evidence="2 3">
    <name type="scientific">Saccharothrix longispora</name>
    <dbReference type="NCBI Taxonomy" id="33920"/>
    <lineage>
        <taxon>Bacteria</taxon>
        <taxon>Bacillati</taxon>
        <taxon>Actinomycetota</taxon>
        <taxon>Actinomycetes</taxon>
        <taxon>Pseudonocardiales</taxon>
        <taxon>Pseudonocardiaceae</taxon>
        <taxon>Saccharothrix</taxon>
    </lineage>
</organism>
<evidence type="ECO:0000313" key="2">
    <source>
        <dbReference type="EMBL" id="MDR6592529.1"/>
    </source>
</evidence>
<reference evidence="2 3" key="1">
    <citation type="submission" date="2023-07" db="EMBL/GenBank/DDBJ databases">
        <title>Sequencing the genomes of 1000 actinobacteria strains.</title>
        <authorList>
            <person name="Klenk H.-P."/>
        </authorList>
    </citation>
    <scope>NUCLEOTIDE SEQUENCE [LARGE SCALE GENOMIC DNA]</scope>
    <source>
        <strain evidence="2 3">DSM 43749</strain>
    </source>
</reference>